<evidence type="ECO:0000256" key="2">
    <source>
        <dbReference type="ARBA" id="ARBA00010617"/>
    </source>
</evidence>
<comment type="caution">
    <text evidence="8">The sequence shown here is derived from an EMBL/GenBank/DDBJ whole genome shotgun (WGS) entry which is preliminary data.</text>
</comment>
<keyword evidence="9" id="KW-1185">Reference proteome</keyword>
<evidence type="ECO:0000256" key="4">
    <source>
        <dbReference type="ARBA" id="ARBA00022723"/>
    </source>
</evidence>
<evidence type="ECO:0000256" key="6">
    <source>
        <dbReference type="ARBA" id="ARBA00023004"/>
    </source>
</evidence>
<evidence type="ECO:0000256" key="5">
    <source>
        <dbReference type="ARBA" id="ARBA00023002"/>
    </source>
</evidence>
<comment type="cofactor">
    <cofactor evidence="1">
        <name>heme</name>
        <dbReference type="ChEBI" id="CHEBI:30413"/>
    </cofactor>
</comment>
<dbReference type="SUPFAM" id="SSF48264">
    <property type="entry name" value="Cytochrome P450"/>
    <property type="match status" value="1"/>
</dbReference>
<dbReference type="GO" id="GO:0004497">
    <property type="term" value="F:monooxygenase activity"/>
    <property type="evidence" value="ECO:0007669"/>
    <property type="project" value="UniProtKB-KW"/>
</dbReference>
<dbReference type="AlphaFoldDB" id="A0A8T3BQF1"/>
<protein>
    <submittedName>
        <fullName evidence="8">Uncharacterized protein</fullName>
    </submittedName>
</protein>
<keyword evidence="4" id="KW-0479">Metal-binding</keyword>
<accession>A0A8T3BQF1</accession>
<dbReference type="Proteomes" id="UP000829196">
    <property type="component" value="Unassembled WGS sequence"/>
</dbReference>
<keyword evidence="3" id="KW-0349">Heme</keyword>
<keyword evidence="5" id="KW-0560">Oxidoreductase</keyword>
<comment type="similarity">
    <text evidence="2">Belongs to the cytochrome P450 family.</text>
</comment>
<dbReference type="EMBL" id="JAGYWB010000007">
    <property type="protein sequence ID" value="KAI0516638.1"/>
    <property type="molecule type" value="Genomic_DNA"/>
</dbReference>
<dbReference type="GO" id="GO:0020037">
    <property type="term" value="F:heme binding"/>
    <property type="evidence" value="ECO:0007669"/>
    <property type="project" value="InterPro"/>
</dbReference>
<evidence type="ECO:0000256" key="1">
    <source>
        <dbReference type="ARBA" id="ARBA00001971"/>
    </source>
</evidence>
<evidence type="ECO:0000313" key="9">
    <source>
        <dbReference type="Proteomes" id="UP000829196"/>
    </source>
</evidence>
<keyword evidence="7" id="KW-0503">Monooxygenase</keyword>
<dbReference type="Pfam" id="PF00067">
    <property type="entry name" value="p450"/>
    <property type="match status" value="1"/>
</dbReference>
<evidence type="ECO:0000313" key="8">
    <source>
        <dbReference type="EMBL" id="KAI0516638.1"/>
    </source>
</evidence>
<keyword evidence="6" id="KW-0408">Iron</keyword>
<proteinExistence type="inferred from homology"/>
<gene>
    <name evidence="8" type="ORF">KFK09_009315</name>
</gene>
<dbReference type="PANTHER" id="PTHR47946:SF14">
    <property type="entry name" value="CYTOCHROME P450 FAMILY PROTEIN"/>
    <property type="match status" value="1"/>
</dbReference>
<dbReference type="InterPro" id="IPR051996">
    <property type="entry name" value="Cytochrome_P450_78A"/>
</dbReference>
<dbReference type="PANTHER" id="PTHR47946">
    <property type="entry name" value="CYTOCHROME P450 78A7-RELATED"/>
    <property type="match status" value="1"/>
</dbReference>
<name>A0A8T3BQF1_DENNO</name>
<reference evidence="8" key="1">
    <citation type="journal article" date="2022" name="Front. Genet.">
        <title>Chromosome-Scale Assembly of the Dendrobium nobile Genome Provides Insights Into the Molecular Mechanism of the Biosynthesis of the Medicinal Active Ingredient of Dendrobium.</title>
        <authorList>
            <person name="Xu Q."/>
            <person name="Niu S.-C."/>
            <person name="Li K.-L."/>
            <person name="Zheng P.-J."/>
            <person name="Zhang X.-J."/>
            <person name="Jia Y."/>
            <person name="Liu Y."/>
            <person name="Niu Y.-X."/>
            <person name="Yu L.-H."/>
            <person name="Chen D.-F."/>
            <person name="Zhang G.-Q."/>
        </authorList>
    </citation>
    <scope>NUCLEOTIDE SEQUENCE</scope>
    <source>
        <tissue evidence="8">Leaf</tissue>
    </source>
</reference>
<organism evidence="8 9">
    <name type="scientific">Dendrobium nobile</name>
    <name type="common">Orchid</name>
    <dbReference type="NCBI Taxonomy" id="94219"/>
    <lineage>
        <taxon>Eukaryota</taxon>
        <taxon>Viridiplantae</taxon>
        <taxon>Streptophyta</taxon>
        <taxon>Embryophyta</taxon>
        <taxon>Tracheophyta</taxon>
        <taxon>Spermatophyta</taxon>
        <taxon>Magnoliopsida</taxon>
        <taxon>Liliopsida</taxon>
        <taxon>Asparagales</taxon>
        <taxon>Orchidaceae</taxon>
        <taxon>Epidendroideae</taxon>
        <taxon>Malaxideae</taxon>
        <taxon>Dendrobiinae</taxon>
        <taxon>Dendrobium</taxon>
    </lineage>
</organism>
<dbReference type="OrthoDB" id="3934656at2759"/>
<dbReference type="GO" id="GO:0016705">
    <property type="term" value="F:oxidoreductase activity, acting on paired donors, with incorporation or reduction of molecular oxygen"/>
    <property type="evidence" value="ECO:0007669"/>
    <property type="project" value="InterPro"/>
</dbReference>
<dbReference type="SMR" id="A0A8T3BQF1"/>
<evidence type="ECO:0000256" key="3">
    <source>
        <dbReference type="ARBA" id="ARBA00022617"/>
    </source>
</evidence>
<dbReference type="GO" id="GO:0005506">
    <property type="term" value="F:iron ion binding"/>
    <property type="evidence" value="ECO:0007669"/>
    <property type="project" value="InterPro"/>
</dbReference>
<dbReference type="InterPro" id="IPR001128">
    <property type="entry name" value="Cyt_P450"/>
</dbReference>
<dbReference type="Gene3D" id="1.10.630.10">
    <property type="entry name" value="Cytochrome P450"/>
    <property type="match status" value="1"/>
</dbReference>
<sequence length="114" mass="13419">MGFAPFGEYWRKLRRILGTYLFCPRRIVGFGEQRREFGEDMVVKLRNLMRRNGPVEMKRVLHFGAFNNVMVSVFGKRFDFVKGEGKDLEEMVKEGYELLGALNWSDHFFVLGMD</sequence>
<dbReference type="InterPro" id="IPR036396">
    <property type="entry name" value="Cyt_P450_sf"/>
</dbReference>
<evidence type="ECO:0000256" key="7">
    <source>
        <dbReference type="ARBA" id="ARBA00023033"/>
    </source>
</evidence>